<comment type="caution">
    <text evidence="2">The sequence shown here is derived from an EMBL/GenBank/DDBJ whole genome shotgun (WGS) entry which is preliminary data.</text>
</comment>
<evidence type="ECO:0000313" key="3">
    <source>
        <dbReference type="Proteomes" id="UP000499080"/>
    </source>
</evidence>
<evidence type="ECO:0000313" key="2">
    <source>
        <dbReference type="EMBL" id="GBL65718.1"/>
    </source>
</evidence>
<feature type="non-terminal residue" evidence="2">
    <location>
        <position position="22"/>
    </location>
</feature>
<keyword evidence="3" id="KW-1185">Reference proteome</keyword>
<gene>
    <name evidence="2" type="ORF">AVEN_15912_1</name>
</gene>
<reference evidence="2 3" key="1">
    <citation type="journal article" date="2019" name="Sci. Rep.">
        <title>Orb-weaving spider Araneus ventricosus genome elucidates the spidroin gene catalogue.</title>
        <authorList>
            <person name="Kono N."/>
            <person name="Nakamura H."/>
            <person name="Ohtoshi R."/>
            <person name="Moran D.A.P."/>
            <person name="Shinohara A."/>
            <person name="Yoshida Y."/>
            <person name="Fujiwara M."/>
            <person name="Mori M."/>
            <person name="Tomita M."/>
            <person name="Arakawa K."/>
        </authorList>
    </citation>
    <scope>NUCLEOTIDE SEQUENCE [LARGE SCALE GENOMIC DNA]</scope>
</reference>
<proteinExistence type="predicted"/>
<accession>A0A4Y1ZSW4</accession>
<sequence length="22" mass="2412">MTLKTEVQNDSVPKEGSPLLPK</sequence>
<organism evidence="2 3">
    <name type="scientific">Araneus ventricosus</name>
    <name type="common">Orbweaver spider</name>
    <name type="synonym">Epeira ventricosa</name>
    <dbReference type="NCBI Taxonomy" id="182803"/>
    <lineage>
        <taxon>Eukaryota</taxon>
        <taxon>Metazoa</taxon>
        <taxon>Ecdysozoa</taxon>
        <taxon>Arthropoda</taxon>
        <taxon>Chelicerata</taxon>
        <taxon>Arachnida</taxon>
        <taxon>Araneae</taxon>
        <taxon>Araneomorphae</taxon>
        <taxon>Entelegynae</taxon>
        <taxon>Araneoidea</taxon>
        <taxon>Araneidae</taxon>
        <taxon>Araneus</taxon>
    </lineage>
</organism>
<feature type="compositionally biased region" description="Polar residues" evidence="1">
    <location>
        <begin position="1"/>
        <end position="11"/>
    </location>
</feature>
<evidence type="ECO:0000256" key="1">
    <source>
        <dbReference type="SAM" id="MobiDB-lite"/>
    </source>
</evidence>
<dbReference type="Proteomes" id="UP000499080">
    <property type="component" value="Unassembled WGS sequence"/>
</dbReference>
<name>A0A4Y1ZSW4_ARAVE</name>
<dbReference type="EMBL" id="BGPR01077454">
    <property type="protein sequence ID" value="GBL65718.1"/>
    <property type="molecule type" value="Genomic_DNA"/>
</dbReference>
<feature type="region of interest" description="Disordered" evidence="1">
    <location>
        <begin position="1"/>
        <end position="22"/>
    </location>
</feature>
<dbReference type="AlphaFoldDB" id="A0A4Y1ZSW4"/>
<protein>
    <submittedName>
        <fullName evidence="2">Uncharacterized protein</fullName>
    </submittedName>
</protein>